<evidence type="ECO:0000259" key="2">
    <source>
        <dbReference type="Pfam" id="PF02371"/>
    </source>
</evidence>
<reference evidence="4" key="1">
    <citation type="journal article" date="2019" name="Int. J. Syst. Evol. Microbiol.">
        <title>The Global Catalogue of Microorganisms (GCM) 10K type strain sequencing project: providing services to taxonomists for standard genome sequencing and annotation.</title>
        <authorList>
            <consortium name="The Broad Institute Genomics Platform"/>
            <consortium name="The Broad Institute Genome Sequencing Center for Infectious Disease"/>
            <person name="Wu L."/>
            <person name="Ma J."/>
        </authorList>
    </citation>
    <scope>NUCLEOTIDE SEQUENCE [LARGE SCALE GENOMIC DNA]</scope>
    <source>
        <strain evidence="4">CCM 8979</strain>
    </source>
</reference>
<evidence type="ECO:0000313" key="3">
    <source>
        <dbReference type="EMBL" id="MFD1456735.1"/>
    </source>
</evidence>
<dbReference type="PANTHER" id="PTHR33055">
    <property type="entry name" value="TRANSPOSASE FOR INSERTION SEQUENCE ELEMENT IS1111A"/>
    <property type="match status" value="1"/>
</dbReference>
<keyword evidence="4" id="KW-1185">Reference proteome</keyword>
<feature type="domain" description="Transposase IS110-like N-terminal" evidence="1">
    <location>
        <begin position="9"/>
        <end position="157"/>
    </location>
</feature>
<accession>A0ABW4D837</accession>
<protein>
    <submittedName>
        <fullName evidence="3">IS110 family transposase</fullName>
    </submittedName>
</protein>
<comment type="caution">
    <text evidence="3">The sequence shown here is derived from an EMBL/GenBank/DDBJ whole genome shotgun (WGS) entry which is preliminary data.</text>
</comment>
<evidence type="ECO:0000313" key="4">
    <source>
        <dbReference type="Proteomes" id="UP001597189"/>
    </source>
</evidence>
<dbReference type="NCBIfam" id="NF033542">
    <property type="entry name" value="transpos_IS110"/>
    <property type="match status" value="1"/>
</dbReference>
<dbReference type="EMBL" id="JBHTOD010000026">
    <property type="protein sequence ID" value="MFD1456735.1"/>
    <property type="molecule type" value="Genomic_DNA"/>
</dbReference>
<name>A0ABW4D837_9LACO</name>
<evidence type="ECO:0000259" key="1">
    <source>
        <dbReference type="Pfam" id="PF01548"/>
    </source>
</evidence>
<gene>
    <name evidence="3" type="ORF">ACFQ44_13860</name>
</gene>
<feature type="domain" description="Transposase IS116/IS110/IS902 C-terminal" evidence="2">
    <location>
        <begin position="256"/>
        <end position="340"/>
    </location>
</feature>
<sequence length="392" mass="43823">MEVVAESVAGIDVHQKQITITVLIGSSSVQKPKRFSNRFGTTTAALKACGEWLTEMNVEKIAMESTGQYWRPVWQVLEVFNFDMILCNPRIIKNIPGKKTDQKDSEWLADLTRCGLVSASFIPPREIQELRESTRSRKKLTQSRTRIRNEVHNILQRSNIKLTSFVSDIFAGSGLKLLNLVVNGEVITLRKVSSCMTKRMKSSPEQILEALDGVLGRNDLSLMAIQMKLLDDYDRAITELDNLIDEQLAEQSNLLHRLQDIPGISRKTAQIVIAEVGPDVSPFVDAHHLASWAGLCPGNYESAGKKHGSATLHGNGYLKSALVTAAMGAKITKKSGLKDYFWRLSSRMDKQKAVIALAHKILRIIYSLIQDGTTYREYKKDQRKAITLAANN</sequence>
<dbReference type="Pfam" id="PF02371">
    <property type="entry name" value="Transposase_20"/>
    <property type="match status" value="1"/>
</dbReference>
<dbReference type="Pfam" id="PF01548">
    <property type="entry name" value="DEDD_Tnp_IS110"/>
    <property type="match status" value="1"/>
</dbReference>
<dbReference type="InterPro" id="IPR003346">
    <property type="entry name" value="Transposase_20"/>
</dbReference>
<organism evidence="3 4">
    <name type="scientific">Levilactobacillus lanxiensis</name>
    <dbReference type="NCBI Taxonomy" id="2799568"/>
    <lineage>
        <taxon>Bacteria</taxon>
        <taxon>Bacillati</taxon>
        <taxon>Bacillota</taxon>
        <taxon>Bacilli</taxon>
        <taxon>Lactobacillales</taxon>
        <taxon>Lactobacillaceae</taxon>
        <taxon>Levilactobacillus</taxon>
    </lineage>
</organism>
<dbReference type="RefSeq" id="WP_382404868.1">
    <property type="nucleotide sequence ID" value="NZ_JBHTOD010000026.1"/>
</dbReference>
<dbReference type="InterPro" id="IPR002525">
    <property type="entry name" value="Transp_IS110-like_N"/>
</dbReference>
<dbReference type="InterPro" id="IPR047650">
    <property type="entry name" value="Transpos_IS110"/>
</dbReference>
<dbReference type="Proteomes" id="UP001597189">
    <property type="component" value="Unassembled WGS sequence"/>
</dbReference>
<dbReference type="PANTHER" id="PTHR33055:SF15">
    <property type="entry name" value="TRANSPOSASE-RELATED"/>
    <property type="match status" value="1"/>
</dbReference>
<proteinExistence type="predicted"/>